<sequence>MKKYILKYACIALLPTLAINNSCNDDEIVVDRFDGSYTPEKPTKGERNTPPPVNLLDTYAFFTETSSNQSIKKKVKKNGVEIQGLENISFDIFLNKEAEKELPYSLEIDNEWLSSKGLKALPSDAYELNYNNKFELNQKQNKITINFKEEIFKTLEKGLYTLPLKPVFEDSEVKHLAGNDRFMLEVNLLIQRLPNGNNIDNSDTKTEIEGTYSNSEITFSSPNNRNNLDKLNDGNAVWYTNSGDDILIAKIPEPDEIIGIKLSTYYSNDDSSYRRYSLKRVKIEAANGDDEYVEQGVFIDSDYDQEDLYIKFSEPIEVDKIRFSDFLSHTGTREIVTIVGVEFIYAN</sequence>
<dbReference type="AlphaFoldDB" id="A0A383TU52"/>
<dbReference type="Gene3D" id="2.60.120.260">
    <property type="entry name" value="Galactose-binding domain-like"/>
    <property type="match status" value="1"/>
</dbReference>
<accession>A0A383TU52</accession>
<feature type="domain" description="BT-3987-like N-terminal" evidence="1">
    <location>
        <begin position="61"/>
        <end position="165"/>
    </location>
</feature>
<organism evidence="2 3">
    <name type="scientific">Candidatus Ornithobacterium hominis</name>
    <dbReference type="NCBI Taxonomy" id="2497989"/>
    <lineage>
        <taxon>Bacteria</taxon>
        <taxon>Pseudomonadati</taxon>
        <taxon>Bacteroidota</taxon>
        <taxon>Flavobacteriia</taxon>
        <taxon>Flavobacteriales</taxon>
        <taxon>Weeksellaceae</taxon>
        <taxon>Ornithobacterium</taxon>
    </lineage>
</organism>
<keyword evidence="3" id="KW-1185">Reference proteome</keyword>
<dbReference type="EMBL" id="UNSC01000001">
    <property type="protein sequence ID" value="SZD71184.1"/>
    <property type="molecule type" value="Genomic_DNA"/>
</dbReference>
<evidence type="ECO:0000313" key="3">
    <source>
        <dbReference type="Proteomes" id="UP000262142"/>
    </source>
</evidence>
<name>A0A383TU52_9FLAO</name>
<protein>
    <recommendedName>
        <fullName evidence="1">BT-3987-like N-terminal domain-containing protein</fullName>
    </recommendedName>
</protein>
<evidence type="ECO:0000313" key="2">
    <source>
        <dbReference type="EMBL" id="SZD71184.1"/>
    </source>
</evidence>
<proteinExistence type="predicted"/>
<dbReference type="RefSeq" id="WP_119058836.1">
    <property type="nucleotide sequence ID" value="NZ_UNSC01000001.1"/>
</dbReference>
<dbReference type="Proteomes" id="UP000262142">
    <property type="component" value="Unassembled WGS sequence"/>
</dbReference>
<dbReference type="Pfam" id="PF08522">
    <property type="entry name" value="BT_3987-like_N"/>
    <property type="match status" value="1"/>
</dbReference>
<evidence type="ECO:0000259" key="1">
    <source>
        <dbReference type="Pfam" id="PF08522"/>
    </source>
</evidence>
<reference evidence="2 3" key="1">
    <citation type="submission" date="2018-09" db="EMBL/GenBank/DDBJ databases">
        <authorList>
            <consortium name="Pathogen Informatics"/>
        </authorList>
    </citation>
    <scope>NUCLEOTIDE SEQUENCE [LARGE SCALE GENOMIC DNA]</scope>
    <source>
        <strain evidence="2 3">OH-22767</strain>
    </source>
</reference>
<gene>
    <name evidence="2" type="ORF">SAMEA104719789_00279</name>
</gene>
<dbReference type="InterPro" id="IPR013728">
    <property type="entry name" value="BT_3987-like_N"/>
</dbReference>